<evidence type="ECO:0000313" key="2">
    <source>
        <dbReference type="Proteomes" id="UP001283361"/>
    </source>
</evidence>
<feature type="non-terminal residue" evidence="1">
    <location>
        <position position="1"/>
    </location>
</feature>
<gene>
    <name evidence="1" type="ORF">RRG08_012028</name>
</gene>
<name>A0AAE0XV50_9GAST</name>
<sequence>MLLENRKKHIVERRFIEKTRGKHEVSTIKKMKLEKEQVLARNTIYTFDLRAGSSAQHHFYIRPWSRFYRATPFLHLILEQEEVDACLEILYKFHLLALLIDFKKKKFPKGDQDVWQSGRVTEDVCGRVTEDVCGRVTEDVCGRVTEDVCGRVTE</sequence>
<protein>
    <submittedName>
        <fullName evidence="1">Uncharacterized protein</fullName>
    </submittedName>
</protein>
<dbReference type="Proteomes" id="UP001283361">
    <property type="component" value="Unassembled WGS sequence"/>
</dbReference>
<evidence type="ECO:0000313" key="1">
    <source>
        <dbReference type="EMBL" id="KAK3716757.1"/>
    </source>
</evidence>
<reference evidence="1" key="1">
    <citation type="journal article" date="2023" name="G3 (Bethesda)">
        <title>A reference genome for the long-term kleptoplast-retaining sea slug Elysia crispata morphotype clarki.</title>
        <authorList>
            <person name="Eastman K.E."/>
            <person name="Pendleton A.L."/>
            <person name="Shaikh M.A."/>
            <person name="Suttiyut T."/>
            <person name="Ogas R."/>
            <person name="Tomko P."/>
            <person name="Gavelis G."/>
            <person name="Widhalm J.R."/>
            <person name="Wisecaver J.H."/>
        </authorList>
    </citation>
    <scope>NUCLEOTIDE SEQUENCE</scope>
    <source>
        <strain evidence="1">ECLA1</strain>
    </source>
</reference>
<dbReference type="EMBL" id="JAWDGP010007466">
    <property type="protein sequence ID" value="KAK3716757.1"/>
    <property type="molecule type" value="Genomic_DNA"/>
</dbReference>
<comment type="caution">
    <text evidence="1">The sequence shown here is derived from an EMBL/GenBank/DDBJ whole genome shotgun (WGS) entry which is preliminary data.</text>
</comment>
<proteinExistence type="predicted"/>
<accession>A0AAE0XV50</accession>
<keyword evidence="2" id="KW-1185">Reference proteome</keyword>
<dbReference type="AlphaFoldDB" id="A0AAE0XV50"/>
<organism evidence="1 2">
    <name type="scientific">Elysia crispata</name>
    <name type="common">lettuce slug</name>
    <dbReference type="NCBI Taxonomy" id="231223"/>
    <lineage>
        <taxon>Eukaryota</taxon>
        <taxon>Metazoa</taxon>
        <taxon>Spiralia</taxon>
        <taxon>Lophotrochozoa</taxon>
        <taxon>Mollusca</taxon>
        <taxon>Gastropoda</taxon>
        <taxon>Heterobranchia</taxon>
        <taxon>Euthyneura</taxon>
        <taxon>Panpulmonata</taxon>
        <taxon>Sacoglossa</taxon>
        <taxon>Placobranchoidea</taxon>
        <taxon>Plakobranchidae</taxon>
        <taxon>Elysia</taxon>
    </lineage>
</organism>